<feature type="domain" description="HTH araC/xylS-type" evidence="1">
    <location>
        <begin position="173"/>
        <end position="228"/>
    </location>
</feature>
<comment type="caution">
    <text evidence="2">The sequence shown here is derived from an EMBL/GenBank/DDBJ whole genome shotgun (WGS) entry which is preliminary data.</text>
</comment>
<evidence type="ECO:0000313" key="2">
    <source>
        <dbReference type="EMBL" id="CAG5068553.1"/>
    </source>
</evidence>
<keyword evidence="3" id="KW-1185">Reference proteome</keyword>
<accession>A0ABM8UMB6</accession>
<dbReference type="Gene3D" id="1.10.10.60">
    <property type="entry name" value="Homeodomain-like"/>
    <property type="match status" value="1"/>
</dbReference>
<gene>
    <name evidence="2" type="ORF">DYBT9623_01284</name>
</gene>
<dbReference type="InterPro" id="IPR018060">
    <property type="entry name" value="HTH_AraC"/>
</dbReference>
<reference evidence="2 3" key="1">
    <citation type="submission" date="2021-04" db="EMBL/GenBank/DDBJ databases">
        <authorList>
            <person name="Rodrigo-Torres L."/>
            <person name="Arahal R. D."/>
            <person name="Lucena T."/>
        </authorList>
    </citation>
    <scope>NUCLEOTIDE SEQUENCE [LARGE SCALE GENOMIC DNA]</scope>
    <source>
        <strain evidence="2 3">CECT 9623</strain>
    </source>
</reference>
<dbReference type="Proteomes" id="UP000679725">
    <property type="component" value="Unassembled WGS sequence"/>
</dbReference>
<dbReference type="EMBL" id="CAJRAU010000002">
    <property type="protein sequence ID" value="CAG5068553.1"/>
    <property type="molecule type" value="Genomic_DNA"/>
</dbReference>
<organism evidence="2 3">
    <name type="scientific">Dyadobacter linearis</name>
    <dbReference type="NCBI Taxonomy" id="2823330"/>
    <lineage>
        <taxon>Bacteria</taxon>
        <taxon>Pseudomonadati</taxon>
        <taxon>Bacteroidota</taxon>
        <taxon>Cytophagia</taxon>
        <taxon>Cytophagales</taxon>
        <taxon>Spirosomataceae</taxon>
        <taxon>Dyadobacter</taxon>
    </lineage>
</organism>
<dbReference type="PROSITE" id="PS01124">
    <property type="entry name" value="HTH_ARAC_FAMILY_2"/>
    <property type="match status" value="1"/>
</dbReference>
<sequence>MSIHFLDRPARILLGKYKYQHKFLYVLRGSGQVKLDHSLFNFSQGSFYAFRIANGVELTASVPVTAFVIVFNTIPFPDNRLPQDLKSQLRIVDRVNSLVPITSEIHEYRVQHVEDQESVGSLVKMIRREIAVPQEHSEEIILNNALNILNIAVRIAPEGVSQKLVADQSSCIAKVTRFVQDKVKHNKKVTVAEIARELKTTEYVLNRTFIKDSGTTFAAFLRKTKSQL</sequence>
<name>A0ABM8UMB6_9BACT</name>
<evidence type="ECO:0000259" key="1">
    <source>
        <dbReference type="PROSITE" id="PS01124"/>
    </source>
</evidence>
<protein>
    <recommendedName>
        <fullName evidence="1">HTH araC/xylS-type domain-containing protein</fullName>
    </recommendedName>
</protein>
<dbReference type="RefSeq" id="WP_215232695.1">
    <property type="nucleotide sequence ID" value="NZ_CAJRAU010000002.1"/>
</dbReference>
<evidence type="ECO:0000313" key="3">
    <source>
        <dbReference type="Proteomes" id="UP000679725"/>
    </source>
</evidence>
<proteinExistence type="predicted"/>